<dbReference type="Proteomes" id="UP000266272">
    <property type="component" value="Unassembled WGS sequence"/>
</dbReference>
<evidence type="ECO:0000259" key="1">
    <source>
        <dbReference type="Pfam" id="PF07883"/>
    </source>
</evidence>
<protein>
    <submittedName>
        <fullName evidence="2">Cupin domain-containing</fullName>
    </submittedName>
</protein>
<evidence type="ECO:0000313" key="3">
    <source>
        <dbReference type="Proteomes" id="UP000266272"/>
    </source>
</evidence>
<dbReference type="STRING" id="490622.A0A395N8P7"/>
<dbReference type="PANTHER" id="PTHR38599:SF1">
    <property type="entry name" value="CUPIN DOMAIN PROTEIN (AFU_ORTHOLOGUE AFUA_3G13620)"/>
    <property type="match status" value="1"/>
</dbReference>
<organism evidence="2 3">
    <name type="scientific">Trichoderma arundinaceum</name>
    <dbReference type="NCBI Taxonomy" id="490622"/>
    <lineage>
        <taxon>Eukaryota</taxon>
        <taxon>Fungi</taxon>
        <taxon>Dikarya</taxon>
        <taxon>Ascomycota</taxon>
        <taxon>Pezizomycotina</taxon>
        <taxon>Sordariomycetes</taxon>
        <taxon>Hypocreomycetidae</taxon>
        <taxon>Hypocreales</taxon>
        <taxon>Hypocreaceae</taxon>
        <taxon>Trichoderma</taxon>
    </lineage>
</organism>
<gene>
    <name evidence="2" type="ORF">TARUN_9772</name>
</gene>
<reference evidence="2 3" key="1">
    <citation type="journal article" date="2018" name="PLoS Pathog.">
        <title>Evolution of structural diversity of trichothecenes, a family of toxins produced by plant pathogenic and entomopathogenic fungi.</title>
        <authorList>
            <person name="Proctor R.H."/>
            <person name="McCormick S.P."/>
            <person name="Kim H.S."/>
            <person name="Cardoza R.E."/>
            <person name="Stanley A.M."/>
            <person name="Lindo L."/>
            <person name="Kelly A."/>
            <person name="Brown D.W."/>
            <person name="Lee T."/>
            <person name="Vaughan M.M."/>
            <person name="Alexander N.J."/>
            <person name="Busman M."/>
            <person name="Gutierrez S."/>
        </authorList>
    </citation>
    <scope>NUCLEOTIDE SEQUENCE [LARGE SCALE GENOMIC DNA]</scope>
    <source>
        <strain evidence="2 3">IBT 40837</strain>
    </source>
</reference>
<proteinExistence type="predicted"/>
<dbReference type="PANTHER" id="PTHR38599">
    <property type="entry name" value="CUPIN DOMAIN PROTEIN (AFU_ORTHOLOGUE AFUA_3G13620)"/>
    <property type="match status" value="1"/>
</dbReference>
<accession>A0A395N8P7</accession>
<dbReference type="Pfam" id="PF07883">
    <property type="entry name" value="Cupin_2"/>
    <property type="match status" value="1"/>
</dbReference>
<dbReference type="CDD" id="cd02234">
    <property type="entry name" value="cupin_BLR7677-like"/>
    <property type="match status" value="1"/>
</dbReference>
<dbReference type="OrthoDB" id="5793281at2759"/>
<dbReference type="Gene3D" id="2.60.120.10">
    <property type="entry name" value="Jelly Rolls"/>
    <property type="match status" value="1"/>
</dbReference>
<dbReference type="InterPro" id="IPR014710">
    <property type="entry name" value="RmlC-like_jellyroll"/>
</dbReference>
<name>A0A395N8P7_TRIAR</name>
<feature type="domain" description="Cupin type-2" evidence="1">
    <location>
        <begin position="61"/>
        <end position="131"/>
    </location>
</feature>
<comment type="caution">
    <text evidence="2">The sequence shown here is derived from an EMBL/GenBank/DDBJ whole genome shotgun (WGS) entry which is preliminary data.</text>
</comment>
<keyword evidence="3" id="KW-1185">Reference proteome</keyword>
<dbReference type="InterPro" id="IPR011051">
    <property type="entry name" value="RmlC_Cupin_sf"/>
</dbReference>
<dbReference type="EMBL" id="PXOA01000844">
    <property type="protein sequence ID" value="RFU72496.1"/>
    <property type="molecule type" value="Genomic_DNA"/>
</dbReference>
<dbReference type="InterPro" id="IPR013096">
    <property type="entry name" value="Cupin_2"/>
</dbReference>
<dbReference type="AlphaFoldDB" id="A0A395N8P7"/>
<sequence length="161" mass="17460">MLQPQEYEIVDDVPYQRGQHSHHFKSITTNKLLHSRPLPNVTPVFQNKLPNSPGKTSVGLLVDFPPNSSTPPHTHGGAAISVYVIKGTVLNKMNDGPTRVIPAGGTWFEAPGCHHRTSDNFSTTEPAQILATMVVDTKVVEEGGMAALVVLDPEYADIRLG</sequence>
<evidence type="ECO:0000313" key="2">
    <source>
        <dbReference type="EMBL" id="RFU72496.1"/>
    </source>
</evidence>
<dbReference type="SUPFAM" id="SSF51182">
    <property type="entry name" value="RmlC-like cupins"/>
    <property type="match status" value="1"/>
</dbReference>